<comment type="caution">
    <text evidence="1">The sequence shown here is derived from an EMBL/GenBank/DDBJ whole genome shotgun (WGS) entry which is preliminary data.</text>
</comment>
<proteinExistence type="predicted"/>
<dbReference type="RefSeq" id="WP_306750443.1">
    <property type="nucleotide sequence ID" value="NZ_NSDM01000023.1"/>
</dbReference>
<reference evidence="1 2" key="1">
    <citation type="submission" date="2017-06" db="EMBL/GenBank/DDBJ databases">
        <title>Cultured bacterium strain Saccharothrix yanglingensis Hhs.015.</title>
        <authorList>
            <person name="Xia Y."/>
        </authorList>
    </citation>
    <scope>NUCLEOTIDE SEQUENCE [LARGE SCALE GENOMIC DNA]</scope>
    <source>
        <strain evidence="1 2">Hhs.015</strain>
    </source>
</reference>
<accession>A0ABU0X9G3</accession>
<sequence length="63" mass="6800">MSDAVDAVPAQWARERPDVDLVDGMLAEHVRLLEPLDARTRTAVADALRSLPEGCGQPCAHCC</sequence>
<keyword evidence="2" id="KW-1185">Reference proteome</keyword>
<dbReference type="EMBL" id="NSDM01000023">
    <property type="protein sequence ID" value="MDQ2588780.1"/>
    <property type="molecule type" value="Genomic_DNA"/>
</dbReference>
<name>A0ABU0X9G3_9PSEU</name>
<organism evidence="1 2">
    <name type="scientific">Saccharothrix yanglingensis</name>
    <dbReference type="NCBI Taxonomy" id="659496"/>
    <lineage>
        <taxon>Bacteria</taxon>
        <taxon>Bacillati</taxon>
        <taxon>Actinomycetota</taxon>
        <taxon>Actinomycetes</taxon>
        <taxon>Pseudonocardiales</taxon>
        <taxon>Pseudonocardiaceae</taxon>
        <taxon>Saccharothrix</taxon>
    </lineage>
</organism>
<protein>
    <submittedName>
        <fullName evidence="1">Uncharacterized protein</fullName>
    </submittedName>
</protein>
<evidence type="ECO:0000313" key="1">
    <source>
        <dbReference type="EMBL" id="MDQ2588780.1"/>
    </source>
</evidence>
<gene>
    <name evidence="1" type="ORF">CKY47_33520</name>
</gene>
<evidence type="ECO:0000313" key="2">
    <source>
        <dbReference type="Proteomes" id="UP001225605"/>
    </source>
</evidence>
<dbReference type="Proteomes" id="UP001225605">
    <property type="component" value="Unassembled WGS sequence"/>
</dbReference>